<gene>
    <name evidence="1" type="ORF">EC580_004715</name>
</gene>
<organism evidence="1 2">
    <name type="scientific">Acidithiobacillus sulfuriphilus</name>
    <dbReference type="NCBI Taxonomy" id="1867749"/>
    <lineage>
        <taxon>Bacteria</taxon>
        <taxon>Pseudomonadati</taxon>
        <taxon>Pseudomonadota</taxon>
        <taxon>Acidithiobacillia</taxon>
        <taxon>Acidithiobacillales</taxon>
        <taxon>Acidithiobacillaceae</taxon>
        <taxon>Acidithiobacillus</taxon>
    </lineage>
</organism>
<dbReference type="EMBL" id="CP127527">
    <property type="protein sequence ID" value="XRI77980.1"/>
    <property type="molecule type" value="Genomic_DNA"/>
</dbReference>
<evidence type="ECO:0000313" key="2">
    <source>
        <dbReference type="Proteomes" id="UP000271650"/>
    </source>
</evidence>
<keyword evidence="1" id="KW-0808">Transferase</keyword>
<name>A0ACD5HR69_9PROT</name>
<evidence type="ECO:0000313" key="1">
    <source>
        <dbReference type="EMBL" id="XRI77980.1"/>
    </source>
</evidence>
<dbReference type="Proteomes" id="UP000271650">
    <property type="component" value="Chromosome"/>
</dbReference>
<keyword evidence="2" id="KW-1185">Reference proteome</keyword>
<protein>
    <submittedName>
        <fullName evidence="1">Aspartate aminotransferase family protein</fullName>
    </submittedName>
</protein>
<keyword evidence="1" id="KW-0032">Aminotransferase</keyword>
<reference evidence="1 2" key="1">
    <citation type="journal article" date="2019" name="Int. J. Syst. Evol. Microbiol.">
        <title>Acidithiobacillus sulfuriphilus sp. nov.: an extremely acidophilic sulfur-oxidizing chemolithotroph isolated from a neutral pH environment.</title>
        <authorList>
            <person name="Falagan C."/>
            <person name="Moya-Beltran A."/>
            <person name="Castro M."/>
            <person name="Quatrini R."/>
            <person name="Johnson D.B."/>
        </authorList>
    </citation>
    <scope>NUCLEOTIDE SEQUENCE [LARGE SCALE GENOMIC DNA]</scope>
    <source>
        <strain evidence="1 2">CJ-2</strain>
    </source>
</reference>
<sequence>MREVDMLARDGGRAAVEGLRAADLRHYLHPFTDSRALAAEGGTRIITRAHGPYIWDAEGRKTLDAMAGLWCVNVGYGRQELAAAAHEQMLELPYYNSFFKTTTPPTVRLAERLAALTPEGLNHVFFADSGSEANDTIVRMVRHYWALEGQPERRVIISREYAYHGSTMVAASLSGSHMHSQGGLPLPDFDHIAPPYWYGRGRDMDPAAFGRSAAQALEAKILELGAGRVAAFIGEPIQGSGGMIIPPDTYWPEIQRICREYDILLIVDEVITGFGRTGRWFASEHYDLKADLMSLAKGLSSGYIPISAVMVGDRVAHTLIEKGGEFFHGFTYSGHPVACAVALENLRIIEAEDLVGNAAHTGIYLQGRLQELADHPLVGEVRGIGLLGAIELVQDKERGEFFSPQGEVGTRCRDHCFQNGLVMRAVRDTMIISPPLIFTPAHVDELMEKARLALDLTARDLARR</sequence>
<proteinExistence type="predicted"/>
<accession>A0ACD5HR69</accession>